<keyword evidence="2 5" id="KW-0378">Hydrolase</keyword>
<dbReference type="GO" id="GO:0005829">
    <property type="term" value="C:cytosol"/>
    <property type="evidence" value="ECO:0007669"/>
    <property type="project" value="TreeGrafter"/>
</dbReference>
<dbReference type="PANTHER" id="PTHR10353">
    <property type="entry name" value="GLYCOSYL HYDROLASE"/>
    <property type="match status" value="1"/>
</dbReference>
<dbReference type="RefSeq" id="WP_272163461.1">
    <property type="nucleotide sequence ID" value="NZ_CP116507.1"/>
</dbReference>
<evidence type="ECO:0000256" key="1">
    <source>
        <dbReference type="ARBA" id="ARBA00010838"/>
    </source>
</evidence>
<dbReference type="Proteomes" id="UP001179600">
    <property type="component" value="Chromosome"/>
</dbReference>
<dbReference type="Gene3D" id="3.20.20.80">
    <property type="entry name" value="Glycosidases"/>
    <property type="match status" value="1"/>
</dbReference>
<dbReference type="InterPro" id="IPR017853">
    <property type="entry name" value="GH"/>
</dbReference>
<evidence type="ECO:0000256" key="2">
    <source>
        <dbReference type="ARBA" id="ARBA00022801"/>
    </source>
</evidence>
<evidence type="ECO:0000313" key="6">
    <source>
        <dbReference type="Proteomes" id="UP001179600"/>
    </source>
</evidence>
<accession>A0AAF0BCR7</accession>
<dbReference type="AlphaFoldDB" id="A0AAF0BCR7"/>
<reference evidence="5" key="1">
    <citation type="submission" date="2023-01" db="EMBL/GenBank/DDBJ databases">
        <title>Oxazolidinone resistance genes in florfenicol resistant enterococci from beef cattle and veal calves at slaughter.</title>
        <authorList>
            <person name="Biggel M."/>
        </authorList>
    </citation>
    <scope>NUCLEOTIDE SEQUENCE</scope>
    <source>
        <strain evidence="5">K204-1</strain>
    </source>
</reference>
<keyword evidence="3" id="KW-0326">Glycosidase</keyword>
<evidence type="ECO:0000256" key="4">
    <source>
        <dbReference type="RuleBase" id="RU003690"/>
    </source>
</evidence>
<dbReference type="PANTHER" id="PTHR10353:SF139">
    <property type="entry name" value="6-PHOSPHO-BETA-GLUCOSIDASE GMUD"/>
    <property type="match status" value="1"/>
</dbReference>
<dbReference type="Pfam" id="PF00232">
    <property type="entry name" value="Glyco_hydro_1"/>
    <property type="match status" value="1"/>
</dbReference>
<dbReference type="FunFam" id="3.20.20.80:FF:000004">
    <property type="entry name" value="Beta-glucosidase 6-phospho-beta-glucosidase"/>
    <property type="match status" value="1"/>
</dbReference>
<dbReference type="EMBL" id="CP116507">
    <property type="protein sequence ID" value="WCG22953.1"/>
    <property type="molecule type" value="Genomic_DNA"/>
</dbReference>
<proteinExistence type="inferred from homology"/>
<comment type="similarity">
    <text evidence="1 4">Belongs to the glycosyl hydrolase 1 family.</text>
</comment>
<dbReference type="InterPro" id="IPR001360">
    <property type="entry name" value="Glyco_hydro_1"/>
</dbReference>
<dbReference type="GO" id="GO:0008422">
    <property type="term" value="F:beta-glucosidase activity"/>
    <property type="evidence" value="ECO:0007669"/>
    <property type="project" value="TreeGrafter"/>
</dbReference>
<dbReference type="PRINTS" id="PR00131">
    <property type="entry name" value="GLHYDRLASE1"/>
</dbReference>
<dbReference type="GO" id="GO:0016052">
    <property type="term" value="P:carbohydrate catabolic process"/>
    <property type="evidence" value="ECO:0007669"/>
    <property type="project" value="TreeGrafter"/>
</dbReference>
<gene>
    <name evidence="5" type="ORF">PML95_01525</name>
</gene>
<evidence type="ECO:0000313" key="5">
    <source>
        <dbReference type="EMBL" id="WCG22953.1"/>
    </source>
</evidence>
<evidence type="ECO:0000256" key="3">
    <source>
        <dbReference type="ARBA" id="ARBA00023295"/>
    </source>
</evidence>
<organism evidence="5 6">
    <name type="scientific">Vagococcus lutrae</name>
    <dbReference type="NCBI Taxonomy" id="81947"/>
    <lineage>
        <taxon>Bacteria</taxon>
        <taxon>Bacillati</taxon>
        <taxon>Bacillota</taxon>
        <taxon>Bacilli</taxon>
        <taxon>Lactobacillales</taxon>
        <taxon>Enterococcaceae</taxon>
        <taxon>Vagococcus</taxon>
    </lineage>
</organism>
<sequence>MTKSFPKGFLWGAAASAPQTEGGANLGGKSPSTWDVWFEKEPERFFNQVGPSNTSDIYHRYAEDAGHMKAMNLNSYRTSIAWTRLLPDGKTLNPEAVAYYRDYFQTLRDNGVEPVINLFHFDMPWWMMEKGGWENREIVDHFAYYADQAFQAFGDLVKKWATFNEPMVHIECGYLGDAHWPMVNDMKRAVQVGYHTLLAHFAAVKAFREGNYDGEIGTILNLSPVYPKDDAPENIEAKEIGEAIYIKSLLDPIVLGHFNPRLTAILKENDLMPNKEAHDDDYLNYRIDFLGVNYYQPVRVQHQPEGKRPIESRGDLVRGYNWPDKKMNPHRGWEIYEKGIYDIGMTIKNDYGNIPWFISENGMGVEGEEKFADADGIIQDDYRIEFIEGHLSWLHQAIEEGSNCFGYHLWTFVDCWSWLNAYKNRYGFYRIDLEQDGKRIPKQSSFWMADVIKNNALPK</sequence>
<protein>
    <submittedName>
        <fullName evidence="5">Glycoside hydrolase family 1 protein</fullName>
    </submittedName>
</protein>
<dbReference type="SUPFAM" id="SSF51445">
    <property type="entry name" value="(Trans)glycosidases"/>
    <property type="match status" value="1"/>
</dbReference>
<name>A0AAF0BCR7_9ENTE</name>